<protein>
    <submittedName>
        <fullName evidence="1">Uncharacterized protein</fullName>
    </submittedName>
</protein>
<reference evidence="2" key="1">
    <citation type="submission" date="2018-05" db="EMBL/GenBank/DDBJ databases">
        <authorList>
            <person name="Li X."/>
        </authorList>
    </citation>
    <scope>NUCLEOTIDE SEQUENCE [LARGE SCALE GENOMIC DNA]</scope>
    <source>
        <strain evidence="2">HKS-05</strain>
    </source>
</reference>
<dbReference type="Proteomes" id="UP000249842">
    <property type="component" value="Unassembled WGS sequence"/>
</dbReference>
<comment type="caution">
    <text evidence="1">The sequence shown here is derived from an EMBL/GenBank/DDBJ whole genome shotgun (WGS) entry which is preliminary data.</text>
</comment>
<gene>
    <name evidence="1" type="ORF">DJ021_13445</name>
</gene>
<sequence length="107" mass="12019">MRRRIEILGDSGQSYTFTRLEEEDLQRRIGVNYLIAVPLEAGGWRVLHVGGTNDLSDQAWQPLLDEARAQDPAAECLIRLNVSRIKREAEAIDIAERHLGRAEPPSG</sequence>
<organism evidence="1 2">
    <name type="scientific">Phenylobacterium hankyongense</name>
    <dbReference type="NCBI Taxonomy" id="1813876"/>
    <lineage>
        <taxon>Bacteria</taxon>
        <taxon>Pseudomonadati</taxon>
        <taxon>Pseudomonadota</taxon>
        <taxon>Alphaproteobacteria</taxon>
        <taxon>Caulobacterales</taxon>
        <taxon>Caulobacteraceae</taxon>
        <taxon>Phenylobacterium</taxon>
    </lineage>
</organism>
<accession>A0A328B036</accession>
<proteinExistence type="predicted"/>
<dbReference type="EMBL" id="QFYP01000001">
    <property type="protein sequence ID" value="RAK60740.1"/>
    <property type="molecule type" value="Genomic_DNA"/>
</dbReference>
<dbReference type="RefSeq" id="WP_111458032.1">
    <property type="nucleotide sequence ID" value="NZ_QFYP01000001.1"/>
</dbReference>
<evidence type="ECO:0000313" key="1">
    <source>
        <dbReference type="EMBL" id="RAK60740.1"/>
    </source>
</evidence>
<evidence type="ECO:0000313" key="2">
    <source>
        <dbReference type="Proteomes" id="UP000249842"/>
    </source>
</evidence>
<dbReference type="AlphaFoldDB" id="A0A328B036"/>
<dbReference type="OrthoDB" id="7210472at2"/>
<name>A0A328B036_9CAUL</name>
<keyword evidence="2" id="KW-1185">Reference proteome</keyword>